<keyword evidence="7" id="KW-1185">Reference proteome</keyword>
<evidence type="ECO:0000313" key="6">
    <source>
        <dbReference type="EMBL" id="MEC5422071.1"/>
    </source>
</evidence>
<dbReference type="Pfam" id="PF00589">
    <property type="entry name" value="Phage_integrase"/>
    <property type="match status" value="1"/>
</dbReference>
<evidence type="ECO:0000256" key="2">
    <source>
        <dbReference type="ARBA" id="ARBA00022908"/>
    </source>
</evidence>
<evidence type="ECO:0000256" key="1">
    <source>
        <dbReference type="ARBA" id="ARBA00008857"/>
    </source>
</evidence>
<organism evidence="6 7">
    <name type="scientific">Virgibacillus tibetensis</name>
    <dbReference type="NCBI Taxonomy" id="3042313"/>
    <lineage>
        <taxon>Bacteria</taxon>
        <taxon>Bacillati</taxon>
        <taxon>Bacillota</taxon>
        <taxon>Bacilli</taxon>
        <taxon>Bacillales</taxon>
        <taxon>Bacillaceae</taxon>
        <taxon>Virgibacillus</taxon>
    </lineage>
</organism>
<dbReference type="InterPro" id="IPR004107">
    <property type="entry name" value="Integrase_SAM-like_N"/>
</dbReference>
<dbReference type="Gene3D" id="1.10.443.10">
    <property type="entry name" value="Intergrase catalytic core"/>
    <property type="match status" value="1"/>
</dbReference>
<evidence type="ECO:0000256" key="4">
    <source>
        <dbReference type="ARBA" id="ARBA00023172"/>
    </source>
</evidence>
<protein>
    <submittedName>
        <fullName evidence="6">Site-specific integrase</fullName>
    </submittedName>
</protein>
<dbReference type="InterPro" id="IPR002104">
    <property type="entry name" value="Integrase_catalytic"/>
</dbReference>
<dbReference type="Pfam" id="PF14659">
    <property type="entry name" value="Phage_int_SAM_3"/>
    <property type="match status" value="1"/>
</dbReference>
<dbReference type="Proteomes" id="UP001335737">
    <property type="component" value="Unassembled WGS sequence"/>
</dbReference>
<dbReference type="PANTHER" id="PTHR30349">
    <property type="entry name" value="PHAGE INTEGRASE-RELATED"/>
    <property type="match status" value="1"/>
</dbReference>
<comment type="caution">
    <text evidence="6">The sequence shown here is derived from an EMBL/GenBank/DDBJ whole genome shotgun (WGS) entry which is preliminary data.</text>
</comment>
<dbReference type="InterPro" id="IPR050090">
    <property type="entry name" value="Tyrosine_recombinase_XerCD"/>
</dbReference>
<dbReference type="PROSITE" id="PS51898">
    <property type="entry name" value="TYR_RECOMBINASE"/>
    <property type="match status" value="1"/>
</dbReference>
<sequence length="387" mass="45613">MSSFSDIGKGKYKLFVELGYDNKGKRIRKTKTVNASGVREAQRKLSEFETEVYSKTHIDTKETPFSAFVELWKTNYGYSKIERRTLENYENSLASSIIPYFGSMKMNKIKTLHIVEFFRKEEEAGRATLEMKYFILSNIFRHAKLWGIIETNPMEGIEKPKYKKNERDPYNDKEIETLLERIKMQPTQHQLIIKLAVLGALRRGEVIGLTDDVIDFENNQITVKQTIQYTKRDGLYMKGTKKEDTRTITIPEFLMRELEDYYKERLEFKEKMANLWEGFKDQDGNKLFMLFSNEYGKPYTPNAVTRFWHRFLDRTDLRRIAFHDLRHSAVSYALRHGVNIKVIQKRLGHKNITTTLNTYAHVTDDDDKEVSDILNNMFGHQDDTKTK</sequence>
<gene>
    <name evidence="6" type="ORF">QGM71_01010</name>
</gene>
<dbReference type="InterPro" id="IPR013762">
    <property type="entry name" value="Integrase-like_cat_sf"/>
</dbReference>
<comment type="similarity">
    <text evidence="1">Belongs to the 'phage' integrase family.</text>
</comment>
<evidence type="ECO:0000313" key="7">
    <source>
        <dbReference type="Proteomes" id="UP001335737"/>
    </source>
</evidence>
<evidence type="ECO:0000259" key="5">
    <source>
        <dbReference type="PROSITE" id="PS51898"/>
    </source>
</evidence>
<reference evidence="6 7" key="1">
    <citation type="journal article" date="2024" name="Int. J. Syst. Evol. Microbiol.">
        <title>Virgibacillus tibetensis sp. nov., isolated from salt lake on the Tibetan Plateau of China.</title>
        <authorList>
            <person name="Phurbu D."/>
            <person name="Liu Z.-X."/>
            <person name="Wang R."/>
            <person name="Zheng Y.-Y."/>
            <person name="Liu H.-C."/>
            <person name="Zhou Y.-G."/>
            <person name="Yu Y.-J."/>
            <person name="Li A.-H."/>
        </authorList>
    </citation>
    <scope>NUCLEOTIDE SEQUENCE [LARGE SCALE GENOMIC DNA]</scope>
    <source>
        <strain evidence="6 7">C22-A2</strain>
    </source>
</reference>
<keyword evidence="2" id="KW-0229">DNA integration</keyword>
<dbReference type="PANTHER" id="PTHR30349:SF64">
    <property type="entry name" value="PROPHAGE INTEGRASE INTD-RELATED"/>
    <property type="match status" value="1"/>
</dbReference>
<dbReference type="EMBL" id="JARZFX010000001">
    <property type="protein sequence ID" value="MEC5422071.1"/>
    <property type="molecule type" value="Genomic_DNA"/>
</dbReference>
<keyword evidence="4" id="KW-0233">DNA recombination</keyword>
<dbReference type="CDD" id="cd01189">
    <property type="entry name" value="INT_ICEBs1_C_like"/>
    <property type="match status" value="1"/>
</dbReference>
<proteinExistence type="inferred from homology"/>
<evidence type="ECO:0000256" key="3">
    <source>
        <dbReference type="ARBA" id="ARBA00023125"/>
    </source>
</evidence>
<dbReference type="InterPro" id="IPR010998">
    <property type="entry name" value="Integrase_recombinase_N"/>
</dbReference>
<dbReference type="InterPro" id="IPR011010">
    <property type="entry name" value="DNA_brk_join_enz"/>
</dbReference>
<accession>A0ABU6KA97</accession>
<name>A0ABU6KA97_9BACI</name>
<dbReference type="Gene3D" id="1.10.150.130">
    <property type="match status" value="1"/>
</dbReference>
<feature type="domain" description="Tyr recombinase" evidence="5">
    <location>
        <begin position="165"/>
        <end position="372"/>
    </location>
</feature>
<dbReference type="SUPFAM" id="SSF56349">
    <property type="entry name" value="DNA breaking-rejoining enzymes"/>
    <property type="match status" value="1"/>
</dbReference>
<keyword evidence="3" id="KW-0238">DNA-binding</keyword>
<dbReference type="RefSeq" id="WP_327605644.1">
    <property type="nucleotide sequence ID" value="NZ_JARZFX010000001.1"/>
</dbReference>